<dbReference type="InterPro" id="IPR002554">
    <property type="entry name" value="PP2A_B56"/>
</dbReference>
<dbReference type="GO" id="GO:0005634">
    <property type="term" value="C:nucleus"/>
    <property type="evidence" value="ECO:0007669"/>
    <property type="project" value="TreeGrafter"/>
</dbReference>
<dbReference type="SUPFAM" id="SSF48371">
    <property type="entry name" value="ARM repeat"/>
    <property type="match status" value="1"/>
</dbReference>
<comment type="caution">
    <text evidence="2">The sequence shown here is derived from an EMBL/GenBank/DDBJ whole genome shotgun (WGS) entry which is preliminary data.</text>
</comment>
<sequence>MCTEKELPFFQEIEHILYVTEAKQFTKFEDAFFKVIAKCVSNPNRHVAQRAPYVWKNDYMLSLIEKNNQTVIPLMFPALHRAPRSTGTRQQWHCSATR</sequence>
<dbReference type="GO" id="GO:0072542">
    <property type="term" value="F:protein phosphatase activator activity"/>
    <property type="evidence" value="ECO:0007669"/>
    <property type="project" value="TreeGrafter"/>
</dbReference>
<evidence type="ECO:0000256" key="1">
    <source>
        <dbReference type="ARBA" id="ARBA00009745"/>
    </source>
</evidence>
<dbReference type="EMBL" id="JABSTR010000005">
    <property type="protein sequence ID" value="KAH9371699.1"/>
    <property type="molecule type" value="Genomic_DNA"/>
</dbReference>
<evidence type="ECO:0000313" key="2">
    <source>
        <dbReference type="EMBL" id="KAH9371699.1"/>
    </source>
</evidence>
<evidence type="ECO:0000313" key="3">
    <source>
        <dbReference type="Proteomes" id="UP000821853"/>
    </source>
</evidence>
<accession>A0A9J6G932</accession>
<organism evidence="2 3">
    <name type="scientific">Haemaphysalis longicornis</name>
    <name type="common">Bush tick</name>
    <dbReference type="NCBI Taxonomy" id="44386"/>
    <lineage>
        <taxon>Eukaryota</taxon>
        <taxon>Metazoa</taxon>
        <taxon>Ecdysozoa</taxon>
        <taxon>Arthropoda</taxon>
        <taxon>Chelicerata</taxon>
        <taxon>Arachnida</taxon>
        <taxon>Acari</taxon>
        <taxon>Parasitiformes</taxon>
        <taxon>Ixodida</taxon>
        <taxon>Ixodoidea</taxon>
        <taxon>Ixodidae</taxon>
        <taxon>Haemaphysalinae</taxon>
        <taxon>Haemaphysalis</taxon>
    </lineage>
</organism>
<dbReference type="PANTHER" id="PTHR10257:SF5">
    <property type="entry name" value="WIDERBORST, ISOFORM H"/>
    <property type="match status" value="1"/>
</dbReference>
<dbReference type="GO" id="GO:0000159">
    <property type="term" value="C:protein phosphatase type 2A complex"/>
    <property type="evidence" value="ECO:0007669"/>
    <property type="project" value="InterPro"/>
</dbReference>
<dbReference type="PANTHER" id="PTHR10257">
    <property type="entry name" value="SERINE/THREONINE PROTEIN PHOSPHATASE 2A PP2A REGULATORY SUBUNIT B"/>
    <property type="match status" value="1"/>
</dbReference>
<dbReference type="OrthoDB" id="10264446at2759"/>
<dbReference type="GO" id="GO:0007165">
    <property type="term" value="P:signal transduction"/>
    <property type="evidence" value="ECO:0007669"/>
    <property type="project" value="InterPro"/>
</dbReference>
<dbReference type="InterPro" id="IPR011989">
    <property type="entry name" value="ARM-like"/>
</dbReference>
<name>A0A9J6G932_HAELO</name>
<reference evidence="2 3" key="1">
    <citation type="journal article" date="2020" name="Cell">
        <title>Large-Scale Comparative Analyses of Tick Genomes Elucidate Their Genetic Diversity and Vector Capacities.</title>
        <authorList>
            <consortium name="Tick Genome and Microbiome Consortium (TIGMIC)"/>
            <person name="Jia N."/>
            <person name="Wang J."/>
            <person name="Shi W."/>
            <person name="Du L."/>
            <person name="Sun Y."/>
            <person name="Zhan W."/>
            <person name="Jiang J.F."/>
            <person name="Wang Q."/>
            <person name="Zhang B."/>
            <person name="Ji P."/>
            <person name="Bell-Sakyi L."/>
            <person name="Cui X.M."/>
            <person name="Yuan T.T."/>
            <person name="Jiang B.G."/>
            <person name="Yang W.F."/>
            <person name="Lam T.T."/>
            <person name="Chang Q.C."/>
            <person name="Ding S.J."/>
            <person name="Wang X.J."/>
            <person name="Zhu J.G."/>
            <person name="Ruan X.D."/>
            <person name="Zhao L."/>
            <person name="Wei J.T."/>
            <person name="Ye R.Z."/>
            <person name="Que T.C."/>
            <person name="Du C.H."/>
            <person name="Zhou Y.H."/>
            <person name="Cheng J.X."/>
            <person name="Dai P.F."/>
            <person name="Guo W.B."/>
            <person name="Han X.H."/>
            <person name="Huang E.J."/>
            <person name="Li L.F."/>
            <person name="Wei W."/>
            <person name="Gao Y.C."/>
            <person name="Liu J.Z."/>
            <person name="Shao H.Z."/>
            <person name="Wang X."/>
            <person name="Wang C.C."/>
            <person name="Yang T.C."/>
            <person name="Huo Q.B."/>
            <person name="Li W."/>
            <person name="Chen H.Y."/>
            <person name="Chen S.E."/>
            <person name="Zhou L.G."/>
            <person name="Ni X.B."/>
            <person name="Tian J.H."/>
            <person name="Sheng Y."/>
            <person name="Liu T."/>
            <person name="Pan Y.S."/>
            <person name="Xia L.Y."/>
            <person name="Li J."/>
            <person name="Zhao F."/>
            <person name="Cao W.C."/>
        </authorList>
    </citation>
    <scope>NUCLEOTIDE SEQUENCE [LARGE SCALE GENOMIC DNA]</scope>
    <source>
        <strain evidence="2">HaeL-2018</strain>
    </source>
</reference>
<dbReference type="VEuPathDB" id="VectorBase:HLOH_060214"/>
<keyword evidence="3" id="KW-1185">Reference proteome</keyword>
<dbReference type="Pfam" id="PF01603">
    <property type="entry name" value="B56"/>
    <property type="match status" value="1"/>
</dbReference>
<comment type="similarity">
    <text evidence="1">Belongs to the phosphatase 2A regulatory subunit B56 family.</text>
</comment>
<proteinExistence type="inferred from homology"/>
<protein>
    <submittedName>
        <fullName evidence="2">Uncharacterized protein</fullName>
    </submittedName>
</protein>
<dbReference type="GO" id="GO:0005829">
    <property type="term" value="C:cytosol"/>
    <property type="evidence" value="ECO:0007669"/>
    <property type="project" value="TreeGrafter"/>
</dbReference>
<dbReference type="Proteomes" id="UP000821853">
    <property type="component" value="Chromosome 3"/>
</dbReference>
<dbReference type="AlphaFoldDB" id="A0A9J6G932"/>
<dbReference type="Gene3D" id="1.25.10.10">
    <property type="entry name" value="Leucine-rich Repeat Variant"/>
    <property type="match status" value="1"/>
</dbReference>
<dbReference type="InterPro" id="IPR016024">
    <property type="entry name" value="ARM-type_fold"/>
</dbReference>
<gene>
    <name evidence="2" type="ORF">HPB48_012017</name>
</gene>